<name>A0A4E0R6M9_FASHE</name>
<evidence type="ECO:0000259" key="2">
    <source>
        <dbReference type="PROSITE" id="PS50238"/>
    </source>
</evidence>
<feature type="compositionally biased region" description="Polar residues" evidence="1">
    <location>
        <begin position="1382"/>
        <end position="1412"/>
    </location>
</feature>
<dbReference type="Proteomes" id="UP000230066">
    <property type="component" value="Unassembled WGS sequence"/>
</dbReference>
<feature type="region of interest" description="Disordered" evidence="1">
    <location>
        <begin position="1378"/>
        <end position="1420"/>
    </location>
</feature>
<keyword evidence="4" id="KW-1185">Reference proteome</keyword>
<protein>
    <submittedName>
        <fullName evidence="3">Rho GTPase activating protein 21</fullName>
    </submittedName>
</protein>
<evidence type="ECO:0000256" key="1">
    <source>
        <dbReference type="SAM" id="MobiDB-lite"/>
    </source>
</evidence>
<feature type="region of interest" description="Disordered" evidence="1">
    <location>
        <begin position="445"/>
        <end position="485"/>
    </location>
</feature>
<sequence>MRRNAEDELVTPGVNTVAGAVNTSAADAPPDHCEATHTASSIGLISSLPSKNTSPERLSISVSTETPTVSFSYPSNTVATKAAAHTPFTESAPIQRRTRTPLATFNHSLDPYPAGSDPRVATELIASTPSNSVQSSSKEPATPASSSVIFSGPNLSVDCSSQSDADTNNDSVHAVNQHRLSGVRTRNSDASVTKKAHRRQTLTRTCLDETEVNSGMPPVRFVRKRAYASARQAGRFDQFAAFSLSPEDTWTHHSPSSLASGNLESNTSPCQLLPADPQSTPPPNIQVLEPKITHLPRRRSTKTHSDRPSIGLRRSRISGEYRRIEETASFPAVPSTASDSQVNEPVHDRRVVENRDHKTKVDFISDPESVTQDIKLTQEPSEAPTLNLSQTQATDPSSVIESNPITSRIWASFDSDPDDSPFGWWSRAGETYQQLDLEYQRLMKRQSRLQQRQRRPDENEPENEFRHTSNKENKATAAVGSNGQETVGLAKSLTTRMNTSVSSHATWSSPINRRSDKSPAYSLGASHVDANESQLSEYSGIARRRQLRNLCSGLRYHRSESNIHHDVIGSFRSRQSLCKILTLDGSINKSFSWKPYYMCIAGSEVRFVKASSTFSNSNRKSKSAKQLAETAPTSRNMNSFDLIDDNRFWDGSLSSSRPGLNASDAHSGPVSVASSSYVILPLPGLIWTREEVPQDLPRWRPLAPTSTSGIVRKPSPVPDVMDPFHSGLSEPSDSVTVPAIPRSTKSSNNEDSVLQSTIQCYRFAHIDAGVELLFVFPDKNTAMACLTMCEMSGGREASSLDFKMSSDRPQPECPLSISNDKAPILSHSESCDPTVELIKPEVSHSIVSVVPTSWPALSGAQFKLTDRRQRRVDRQLIARPDPVTQITDAVTFSSLDVQTITVVDMHSRLIGTAATSVGDSQTLPRSASVISNPDASAPVEDKTSQRSNKPRNAAPFLRGFKQWLNRPAYGTTDHQPTSLTQNTELNLESKMSALFADPPDLSDFECPGAVFGAPLENQVPSPDHMCVPVILHALVLGLETHGLQMTGLYRKPGRHRTIAQFVCVVNLVPDDIDLLLRLDAWHEPNALCGLVKHFLRRLPVGLFIPETWEPLASLVDSHHSINPPQLAYLLLSIRVKLRKLASEAFGIRNGHAIHGSMSSPERPADSNTNFGFPGLSNSPKHGSPVSLRGASDCSSEGTRTVTSATWRWATLCFLIAHIREVVGYRHLNEVSFQCIAICFGPVFFGDSTNLARLNGVLENLFRHWPWLIQGLPLVTQKILESAAQTLEKTPPDYTLSEAIEYLAQYESLSNTRVPSPVQFPTIDTDPNEPIMYSSDCSPMPASTDDRMNTHLSPEHSDRVFQAVRPLLNRALTSHTAVGKLGQRSSGTESTFSALQRATSAISSISTPRSANSSRRKTMDTHNIRTIQHVIPAEFRRPKPGRAGLNPKHLEPIRSDLQIGLAEQSQAQSDSSTGLQLTAGGVIPRPSVPTRNYRSNVSIGRSTKSPS</sequence>
<reference evidence="3" key="1">
    <citation type="submission" date="2019-03" db="EMBL/GenBank/DDBJ databases">
        <title>Improved annotation for the trematode Fasciola hepatica.</title>
        <authorList>
            <person name="Choi Y.-J."/>
            <person name="Martin J."/>
            <person name="Mitreva M."/>
        </authorList>
    </citation>
    <scope>NUCLEOTIDE SEQUENCE [LARGE SCALE GENOMIC DNA]</scope>
</reference>
<feature type="region of interest" description="Disordered" evidence="1">
    <location>
        <begin position="128"/>
        <end position="149"/>
    </location>
</feature>
<dbReference type="GO" id="GO:0007165">
    <property type="term" value="P:signal transduction"/>
    <property type="evidence" value="ECO:0007669"/>
    <property type="project" value="InterPro"/>
</dbReference>
<feature type="region of interest" description="Disordered" evidence="1">
    <location>
        <begin position="378"/>
        <end position="401"/>
    </location>
</feature>
<accession>A0A4E0R6M9</accession>
<evidence type="ECO:0000313" key="4">
    <source>
        <dbReference type="Proteomes" id="UP000230066"/>
    </source>
</evidence>
<dbReference type="Gene3D" id="1.10.555.10">
    <property type="entry name" value="Rho GTPase activation protein"/>
    <property type="match status" value="1"/>
</dbReference>
<dbReference type="PROSITE" id="PS50238">
    <property type="entry name" value="RHOGAP"/>
    <property type="match status" value="1"/>
</dbReference>
<feature type="region of interest" description="Disordered" evidence="1">
    <location>
        <begin position="45"/>
        <end position="67"/>
    </location>
</feature>
<dbReference type="InterPro" id="IPR000198">
    <property type="entry name" value="RhoGAP_dom"/>
</dbReference>
<feature type="compositionally biased region" description="Basic and acidic residues" evidence="1">
    <location>
        <begin position="454"/>
        <end position="474"/>
    </location>
</feature>
<comment type="caution">
    <text evidence="3">The sequence shown here is derived from an EMBL/GenBank/DDBJ whole genome shotgun (WGS) entry which is preliminary data.</text>
</comment>
<dbReference type="SMART" id="SM00324">
    <property type="entry name" value="RhoGAP"/>
    <property type="match status" value="1"/>
</dbReference>
<feature type="region of interest" description="Disordered" evidence="1">
    <location>
        <begin position="917"/>
        <end position="952"/>
    </location>
</feature>
<gene>
    <name evidence="3" type="ORF">D915_005713</name>
</gene>
<feature type="region of interest" description="Disordered" evidence="1">
    <location>
        <begin position="1461"/>
        <end position="1506"/>
    </location>
</feature>
<feature type="domain" description="Rho-GAP" evidence="2">
    <location>
        <begin position="1013"/>
        <end position="1268"/>
    </location>
</feature>
<evidence type="ECO:0000313" key="3">
    <source>
        <dbReference type="EMBL" id="THD23453.1"/>
    </source>
</evidence>
<feature type="region of interest" description="Disordered" evidence="1">
    <location>
        <begin position="249"/>
        <end position="268"/>
    </location>
</feature>
<proteinExistence type="predicted"/>
<feature type="compositionally biased region" description="Polar residues" evidence="1">
    <location>
        <begin position="1488"/>
        <end position="1506"/>
    </location>
</feature>
<dbReference type="EMBL" id="JXXN02002138">
    <property type="protein sequence ID" value="THD23453.1"/>
    <property type="molecule type" value="Genomic_DNA"/>
</dbReference>
<feature type="compositionally biased region" description="Polar residues" evidence="1">
    <location>
        <begin position="1462"/>
        <end position="1475"/>
    </location>
</feature>
<feature type="region of interest" description="Disordered" evidence="1">
    <location>
        <begin position="180"/>
        <end position="199"/>
    </location>
</feature>
<dbReference type="InterPro" id="IPR008936">
    <property type="entry name" value="Rho_GTPase_activation_prot"/>
</dbReference>
<feature type="compositionally biased region" description="Polar residues" evidence="1">
    <location>
        <begin position="917"/>
        <end position="934"/>
    </location>
</feature>
<dbReference type="SUPFAM" id="SSF48350">
    <property type="entry name" value="GTPase activation domain, GAP"/>
    <property type="match status" value="1"/>
</dbReference>
<organism evidence="3 4">
    <name type="scientific">Fasciola hepatica</name>
    <name type="common">Liver fluke</name>
    <dbReference type="NCBI Taxonomy" id="6192"/>
    <lineage>
        <taxon>Eukaryota</taxon>
        <taxon>Metazoa</taxon>
        <taxon>Spiralia</taxon>
        <taxon>Lophotrochozoa</taxon>
        <taxon>Platyhelminthes</taxon>
        <taxon>Trematoda</taxon>
        <taxon>Digenea</taxon>
        <taxon>Plagiorchiida</taxon>
        <taxon>Echinostomata</taxon>
        <taxon>Echinostomatoidea</taxon>
        <taxon>Fasciolidae</taxon>
        <taxon>Fasciola</taxon>
    </lineage>
</organism>
<feature type="region of interest" description="Disordered" evidence="1">
    <location>
        <begin position="616"/>
        <end position="638"/>
    </location>
</feature>
<dbReference type="Pfam" id="PF00620">
    <property type="entry name" value="RhoGAP"/>
    <property type="match status" value="1"/>
</dbReference>